<keyword evidence="4 10" id="KW-0812">Transmembrane</keyword>
<proteinExistence type="inferred from homology"/>
<dbReference type="InterPro" id="IPR036942">
    <property type="entry name" value="Beta-barrel_TonB_sf"/>
</dbReference>
<dbReference type="Gene3D" id="2.40.170.20">
    <property type="entry name" value="TonB-dependent receptor, beta-barrel domain"/>
    <property type="match status" value="1"/>
</dbReference>
<comment type="caution">
    <text evidence="15">The sequence shown here is derived from an EMBL/GenBank/DDBJ whole genome shotgun (WGS) entry which is preliminary data.</text>
</comment>
<evidence type="ECO:0000256" key="5">
    <source>
        <dbReference type="ARBA" id="ARBA00022729"/>
    </source>
</evidence>
<dbReference type="Pfam" id="PF07715">
    <property type="entry name" value="Plug"/>
    <property type="match status" value="1"/>
</dbReference>
<protein>
    <submittedName>
        <fullName evidence="15">TonB-dependent receptor</fullName>
    </submittedName>
</protein>
<evidence type="ECO:0000313" key="16">
    <source>
        <dbReference type="Proteomes" id="UP000266441"/>
    </source>
</evidence>
<dbReference type="InterPro" id="IPR008969">
    <property type="entry name" value="CarboxyPept-like_regulatory"/>
</dbReference>
<evidence type="ECO:0000256" key="11">
    <source>
        <dbReference type="RuleBase" id="RU003357"/>
    </source>
</evidence>
<dbReference type="GO" id="GO:0009279">
    <property type="term" value="C:cell outer membrane"/>
    <property type="evidence" value="ECO:0007669"/>
    <property type="project" value="UniProtKB-SubCell"/>
</dbReference>
<evidence type="ECO:0000256" key="6">
    <source>
        <dbReference type="ARBA" id="ARBA00023077"/>
    </source>
</evidence>
<evidence type="ECO:0000256" key="10">
    <source>
        <dbReference type="PROSITE-ProRule" id="PRU01360"/>
    </source>
</evidence>
<evidence type="ECO:0000256" key="9">
    <source>
        <dbReference type="ARBA" id="ARBA00023237"/>
    </source>
</evidence>
<keyword evidence="3 10" id="KW-1134">Transmembrane beta strand</keyword>
<dbReference type="GO" id="GO:0044718">
    <property type="term" value="P:siderophore transmembrane transport"/>
    <property type="evidence" value="ECO:0007669"/>
    <property type="project" value="TreeGrafter"/>
</dbReference>
<evidence type="ECO:0000256" key="7">
    <source>
        <dbReference type="ARBA" id="ARBA00023136"/>
    </source>
</evidence>
<dbReference type="RefSeq" id="WP_119349570.1">
    <property type="nucleotide sequence ID" value="NZ_QWET01000005.1"/>
</dbReference>
<dbReference type="InterPro" id="IPR000531">
    <property type="entry name" value="Beta-barrel_TonB"/>
</dbReference>
<dbReference type="PANTHER" id="PTHR30069:SF29">
    <property type="entry name" value="HEMOGLOBIN AND HEMOGLOBIN-HAPTOGLOBIN-BINDING PROTEIN 1-RELATED"/>
    <property type="match status" value="1"/>
</dbReference>
<dbReference type="Pfam" id="PF13715">
    <property type="entry name" value="CarbopepD_reg_2"/>
    <property type="match status" value="1"/>
</dbReference>
<keyword evidence="2 10" id="KW-0813">Transport</keyword>
<dbReference type="SUPFAM" id="SSF56935">
    <property type="entry name" value="Porins"/>
    <property type="match status" value="1"/>
</dbReference>
<dbReference type="EMBL" id="QWET01000005">
    <property type="protein sequence ID" value="RIH65729.1"/>
    <property type="molecule type" value="Genomic_DNA"/>
</dbReference>
<evidence type="ECO:0000256" key="2">
    <source>
        <dbReference type="ARBA" id="ARBA00022448"/>
    </source>
</evidence>
<keyword evidence="9 10" id="KW-0998">Cell outer membrane</keyword>
<dbReference type="SUPFAM" id="SSF49464">
    <property type="entry name" value="Carboxypeptidase regulatory domain-like"/>
    <property type="match status" value="1"/>
</dbReference>
<sequence>MQKLIIISLISFIGFYANAQTHTISGYVRDKNTGESLINANVYEKETMKGTITNEYGFFSLTLDSGKNHLVFSYVGYTKIESELILTRDTNLVIELEQMTALGEVKIYGTEASKVTRTQMSMVEIPTATLSKVPLLLGEPDVLKVIQLLPGVQSGTEGTSGIYVRGGGPDQNLFLLDGVPVYNANHLFGFFSVFNPAAVKTVKLYKGGFPARFGGRLSSVIDIRMKEGNMKELKGEFSIGLISSRFSLEGPIVKDKTSFIVSGRRTYLDLLARPIIGIVNRSTDGYDYKGGYYFYDLNAKINHIFSDKSRLYFSSYLGLDKAYTIEEGYFVEDHIRYNDKFESGLKWGNVTNALRWNYVYNQKLFSNVTLTYSKYNFNVGSESLKLNTRDNKKIEDIFDYDSGIEDFAARIDFDYFPSARHSVKFGVGNIYHTFTPGVNHFKFVDEEDVVAPRDTTFGNNDVAANEIRIFGEDIFDISKKIQVNIGAHFSLFTVQGRNYTSFEPRASLRFLGSENWSVKASYAKMSQYIHLLSTSTISLPTDLWLPVTKKVEPQISHQVALGAFYKLPKGFDLSAELFYKTMDNLIEYKEGASFTGIGEGWESKIETGKGWSYGLELLLEKNVGKTTGWLGYTWSKADRQFENLNFGKIFPAKYDRRHDISFVLTHQFSENVDVGITWVFGTGNATTLGQQKYSSNNVNISRWGGNTIEYYGGRNNYRMPSYHRLDLGVNFHRQKKWGIRTWSVGVYNAYNRQNPFYLFWGHNTTSGYNEDGMYYEESKPALKQLSLFPLIPSISYTFKF</sequence>
<comment type="subcellular location">
    <subcellularLocation>
        <location evidence="1 10">Cell outer membrane</location>
        <topology evidence="1 10">Multi-pass membrane protein</topology>
    </subcellularLocation>
</comment>
<dbReference type="GO" id="GO:0015344">
    <property type="term" value="F:siderophore uptake transmembrane transporter activity"/>
    <property type="evidence" value="ECO:0007669"/>
    <property type="project" value="TreeGrafter"/>
</dbReference>
<keyword evidence="16" id="KW-1185">Reference proteome</keyword>
<gene>
    <name evidence="15" type="ORF">D1164_08710</name>
</gene>
<name>A0A399D253_9BACT</name>
<accession>A0A399D253</accession>
<evidence type="ECO:0000256" key="12">
    <source>
        <dbReference type="SAM" id="SignalP"/>
    </source>
</evidence>
<dbReference type="AlphaFoldDB" id="A0A399D253"/>
<feature type="chain" id="PRO_5017395002" evidence="12">
    <location>
        <begin position="20"/>
        <end position="800"/>
    </location>
</feature>
<dbReference type="Proteomes" id="UP000266441">
    <property type="component" value="Unassembled WGS sequence"/>
</dbReference>
<feature type="domain" description="TonB-dependent receptor-like beta-barrel" evidence="13">
    <location>
        <begin position="290"/>
        <end position="748"/>
    </location>
</feature>
<keyword evidence="8 15" id="KW-0675">Receptor</keyword>
<evidence type="ECO:0000259" key="14">
    <source>
        <dbReference type="Pfam" id="PF07715"/>
    </source>
</evidence>
<evidence type="ECO:0000313" key="15">
    <source>
        <dbReference type="EMBL" id="RIH65729.1"/>
    </source>
</evidence>
<dbReference type="OrthoDB" id="9803050at2"/>
<dbReference type="Pfam" id="PF00593">
    <property type="entry name" value="TonB_dep_Rec_b-barrel"/>
    <property type="match status" value="1"/>
</dbReference>
<evidence type="ECO:0000256" key="8">
    <source>
        <dbReference type="ARBA" id="ARBA00023170"/>
    </source>
</evidence>
<dbReference type="InterPro" id="IPR012910">
    <property type="entry name" value="Plug_dom"/>
</dbReference>
<feature type="signal peptide" evidence="12">
    <location>
        <begin position="1"/>
        <end position="19"/>
    </location>
</feature>
<keyword evidence="6 11" id="KW-0798">TonB box</keyword>
<dbReference type="Gene3D" id="2.170.130.10">
    <property type="entry name" value="TonB-dependent receptor, plug domain"/>
    <property type="match status" value="1"/>
</dbReference>
<keyword evidence="7 10" id="KW-0472">Membrane</keyword>
<reference evidence="15 16" key="1">
    <citation type="journal article" date="2015" name="Int. J. Syst. Evol. Microbiol.">
        <title>Mariniphaga sediminis sp. nov., isolated from coastal sediment.</title>
        <authorList>
            <person name="Wang F.Q."/>
            <person name="Shen Q.Y."/>
            <person name="Chen G.J."/>
            <person name="Du Z.J."/>
        </authorList>
    </citation>
    <scope>NUCLEOTIDE SEQUENCE [LARGE SCALE GENOMIC DNA]</scope>
    <source>
        <strain evidence="15 16">SY21</strain>
    </source>
</reference>
<evidence type="ECO:0000256" key="4">
    <source>
        <dbReference type="ARBA" id="ARBA00022692"/>
    </source>
</evidence>
<dbReference type="Gene3D" id="2.60.40.1120">
    <property type="entry name" value="Carboxypeptidase-like, regulatory domain"/>
    <property type="match status" value="1"/>
</dbReference>
<feature type="domain" description="TonB-dependent receptor plug" evidence="14">
    <location>
        <begin position="141"/>
        <end position="216"/>
    </location>
</feature>
<dbReference type="InterPro" id="IPR037066">
    <property type="entry name" value="Plug_dom_sf"/>
</dbReference>
<dbReference type="PROSITE" id="PS52016">
    <property type="entry name" value="TONB_DEPENDENT_REC_3"/>
    <property type="match status" value="1"/>
</dbReference>
<dbReference type="PANTHER" id="PTHR30069">
    <property type="entry name" value="TONB-DEPENDENT OUTER MEMBRANE RECEPTOR"/>
    <property type="match status" value="1"/>
</dbReference>
<evidence type="ECO:0000259" key="13">
    <source>
        <dbReference type="Pfam" id="PF00593"/>
    </source>
</evidence>
<organism evidence="15 16">
    <name type="scientific">Mariniphaga sediminis</name>
    <dbReference type="NCBI Taxonomy" id="1628158"/>
    <lineage>
        <taxon>Bacteria</taxon>
        <taxon>Pseudomonadati</taxon>
        <taxon>Bacteroidota</taxon>
        <taxon>Bacteroidia</taxon>
        <taxon>Marinilabiliales</taxon>
        <taxon>Prolixibacteraceae</taxon>
        <taxon>Mariniphaga</taxon>
    </lineage>
</organism>
<evidence type="ECO:0000256" key="1">
    <source>
        <dbReference type="ARBA" id="ARBA00004571"/>
    </source>
</evidence>
<comment type="similarity">
    <text evidence="10 11">Belongs to the TonB-dependent receptor family.</text>
</comment>
<keyword evidence="5 12" id="KW-0732">Signal</keyword>
<evidence type="ECO:0000256" key="3">
    <source>
        <dbReference type="ARBA" id="ARBA00022452"/>
    </source>
</evidence>
<dbReference type="InterPro" id="IPR039426">
    <property type="entry name" value="TonB-dep_rcpt-like"/>
</dbReference>